<comment type="caution">
    <text evidence="1">The sequence shown here is derived from an EMBL/GenBank/DDBJ whole genome shotgun (WGS) entry which is preliminary data.</text>
</comment>
<protein>
    <submittedName>
        <fullName evidence="1">Uncharacterized protein</fullName>
    </submittedName>
</protein>
<proteinExistence type="predicted"/>
<gene>
    <name evidence="1" type="ORF">KHZ90_08555</name>
</gene>
<reference evidence="1" key="1">
    <citation type="submission" date="2021-02" db="EMBL/GenBank/DDBJ databases">
        <title>Infant gut strain persistence is associated with maternal origin, phylogeny, and functional potential including surface adhesion and iron acquisition.</title>
        <authorList>
            <person name="Lou Y.C."/>
        </authorList>
    </citation>
    <scope>NUCLEOTIDE SEQUENCE</scope>
    <source>
        <strain evidence="1">L3_108_031G1_dasL3_108_031G1_concoct_20</strain>
    </source>
</reference>
<evidence type="ECO:0000313" key="2">
    <source>
        <dbReference type="Proteomes" id="UP000778864"/>
    </source>
</evidence>
<dbReference type="AlphaFoldDB" id="A0A942WSU4"/>
<sequence length="54" mass="6482">MNFTDRDIRKVILSLENSIRYYNNLKQELMSEMLKEEIDIMIDSIDETLKTLSK</sequence>
<accession>A0A942WSU4</accession>
<dbReference type="RefSeq" id="WP_278468136.1">
    <property type="nucleotide sequence ID" value="NZ_JAGZMU010000005.1"/>
</dbReference>
<dbReference type="EMBL" id="JAGZMU010000005">
    <property type="protein sequence ID" value="MBS4893812.1"/>
    <property type="molecule type" value="Genomic_DNA"/>
</dbReference>
<evidence type="ECO:0000313" key="1">
    <source>
        <dbReference type="EMBL" id="MBS4893812.1"/>
    </source>
</evidence>
<name>A0A942WSU4_VEIPA</name>
<organism evidence="1 2">
    <name type="scientific">Veillonella parvula</name>
    <name type="common">Staphylococcus parvulus</name>
    <dbReference type="NCBI Taxonomy" id="29466"/>
    <lineage>
        <taxon>Bacteria</taxon>
        <taxon>Bacillati</taxon>
        <taxon>Bacillota</taxon>
        <taxon>Negativicutes</taxon>
        <taxon>Veillonellales</taxon>
        <taxon>Veillonellaceae</taxon>
        <taxon>Veillonella</taxon>
    </lineage>
</organism>
<dbReference type="Proteomes" id="UP000778864">
    <property type="component" value="Unassembled WGS sequence"/>
</dbReference>